<organism evidence="7 8">
    <name type="scientific">Daucus carota subsp. sativus</name>
    <name type="common">Carrot</name>
    <dbReference type="NCBI Taxonomy" id="79200"/>
    <lineage>
        <taxon>Eukaryota</taxon>
        <taxon>Viridiplantae</taxon>
        <taxon>Streptophyta</taxon>
        <taxon>Embryophyta</taxon>
        <taxon>Tracheophyta</taxon>
        <taxon>Spermatophyta</taxon>
        <taxon>Magnoliopsida</taxon>
        <taxon>eudicotyledons</taxon>
        <taxon>Gunneridae</taxon>
        <taxon>Pentapetalae</taxon>
        <taxon>asterids</taxon>
        <taxon>campanulids</taxon>
        <taxon>Apiales</taxon>
        <taxon>Apiaceae</taxon>
        <taxon>Apioideae</taxon>
        <taxon>Scandiceae</taxon>
        <taxon>Daucinae</taxon>
        <taxon>Daucus</taxon>
        <taxon>Daucus sect. Daucus</taxon>
    </lineage>
</organism>
<evidence type="ECO:0000256" key="6">
    <source>
        <dbReference type="SAM" id="MobiDB-lite"/>
    </source>
</evidence>
<evidence type="ECO:0000256" key="3">
    <source>
        <dbReference type="ARBA" id="ARBA00023125"/>
    </source>
</evidence>
<dbReference type="InterPro" id="IPR005333">
    <property type="entry name" value="Transcription_factor_TCP"/>
</dbReference>
<evidence type="ECO:0000313" key="8">
    <source>
        <dbReference type="Proteomes" id="UP000077755"/>
    </source>
</evidence>
<keyword evidence="2" id="KW-0805">Transcription regulation</keyword>
<keyword evidence="3" id="KW-0238">DNA-binding</keyword>
<gene>
    <name evidence="7" type="ORF">DCAR_0100869</name>
</gene>
<keyword evidence="4" id="KW-0804">Transcription</keyword>
<dbReference type="GO" id="GO:0003700">
    <property type="term" value="F:DNA-binding transcription factor activity"/>
    <property type="evidence" value="ECO:0007669"/>
    <property type="project" value="InterPro"/>
</dbReference>
<sequence length="253" mass="26802">MTYSSSSELPRVPGEEHKGAGESEGPLHWLLEHAEESITRAYGGSTKITETDKEAELVHDDGGSKTRGQATVGPRPVFIPGRRYWIVPQGGGPQQVSPVSIYGSYPCEPSQPAPRKDLHTKVEGGGRRTRIPTLCAARIFQLTKELGLATDGETIQWLLQQAEPAIIRATGTGTVPANATVTADGTLGVPDTNKGAAEDVSKTSGLAPGAPSPVSNQNQTSVSCEARVSSAAEEEYDEVVLMGKKIRFRKGGI</sequence>
<dbReference type="Pfam" id="PF03634">
    <property type="entry name" value="TCP"/>
    <property type="match status" value="1"/>
</dbReference>
<reference evidence="7" key="2">
    <citation type="submission" date="2022-03" db="EMBL/GenBank/DDBJ databases">
        <title>Draft title - Genomic analysis of global carrot germplasm unveils the trajectory of domestication and the origin of high carotenoid orange carrot.</title>
        <authorList>
            <person name="Iorizzo M."/>
            <person name="Ellison S."/>
            <person name="Senalik D."/>
            <person name="Macko-Podgorni A."/>
            <person name="Grzebelus D."/>
            <person name="Bostan H."/>
            <person name="Rolling W."/>
            <person name="Curaba J."/>
            <person name="Simon P."/>
        </authorList>
    </citation>
    <scope>NUCLEOTIDE SEQUENCE</scope>
    <source>
        <tissue evidence="7">Leaf</tissue>
    </source>
</reference>
<accession>A0A166FZH7</accession>
<evidence type="ECO:0000256" key="4">
    <source>
        <dbReference type="ARBA" id="ARBA00023163"/>
    </source>
</evidence>
<name>A0A166FZH7_DAUCS</name>
<protein>
    <submittedName>
        <fullName evidence="7">Uncharacterized protein</fullName>
    </submittedName>
</protein>
<proteinExistence type="predicted"/>
<dbReference type="Proteomes" id="UP000077755">
    <property type="component" value="Chromosome 1"/>
</dbReference>
<dbReference type="GO" id="GO:0005634">
    <property type="term" value="C:nucleus"/>
    <property type="evidence" value="ECO:0007669"/>
    <property type="project" value="UniProtKB-SubCell"/>
</dbReference>
<dbReference type="EMBL" id="CP093343">
    <property type="protein sequence ID" value="WOG81718.1"/>
    <property type="molecule type" value="Genomic_DNA"/>
</dbReference>
<evidence type="ECO:0000256" key="2">
    <source>
        <dbReference type="ARBA" id="ARBA00023015"/>
    </source>
</evidence>
<evidence type="ECO:0000256" key="5">
    <source>
        <dbReference type="ARBA" id="ARBA00023242"/>
    </source>
</evidence>
<reference evidence="7" key="1">
    <citation type="journal article" date="2016" name="Nat. Genet.">
        <title>A high-quality carrot genome assembly provides new insights into carotenoid accumulation and asterid genome evolution.</title>
        <authorList>
            <person name="Iorizzo M."/>
            <person name="Ellison S."/>
            <person name="Senalik D."/>
            <person name="Zeng P."/>
            <person name="Satapoomin P."/>
            <person name="Huang J."/>
            <person name="Bowman M."/>
            <person name="Iovene M."/>
            <person name="Sanseverino W."/>
            <person name="Cavagnaro P."/>
            <person name="Yildiz M."/>
            <person name="Macko-Podgorni A."/>
            <person name="Moranska E."/>
            <person name="Grzebelus E."/>
            <person name="Grzebelus D."/>
            <person name="Ashrafi H."/>
            <person name="Zheng Z."/>
            <person name="Cheng S."/>
            <person name="Spooner D."/>
            <person name="Van Deynze A."/>
            <person name="Simon P."/>
        </authorList>
    </citation>
    <scope>NUCLEOTIDE SEQUENCE</scope>
    <source>
        <tissue evidence="7">Leaf</tissue>
    </source>
</reference>
<comment type="subcellular location">
    <subcellularLocation>
        <location evidence="1">Nucleus</location>
    </subcellularLocation>
</comment>
<dbReference type="InterPro" id="IPR017887">
    <property type="entry name" value="TF_TCP_subgr"/>
</dbReference>
<dbReference type="PANTHER" id="PTHR31072:SF170">
    <property type="entry name" value="TRANSCRIPTION FACTOR TCP15-RELATED"/>
    <property type="match status" value="1"/>
</dbReference>
<dbReference type="AlphaFoldDB" id="A0A166FZH7"/>
<evidence type="ECO:0000256" key="1">
    <source>
        <dbReference type="ARBA" id="ARBA00004123"/>
    </source>
</evidence>
<keyword evidence="8" id="KW-1185">Reference proteome</keyword>
<dbReference type="GO" id="GO:0043565">
    <property type="term" value="F:sequence-specific DNA binding"/>
    <property type="evidence" value="ECO:0007669"/>
    <property type="project" value="TreeGrafter"/>
</dbReference>
<feature type="region of interest" description="Disordered" evidence="6">
    <location>
        <begin position="1"/>
        <end position="29"/>
    </location>
</feature>
<dbReference type="Gramene" id="KZN08368">
    <property type="protein sequence ID" value="KZN08368"/>
    <property type="gene ID" value="DCAR_000914"/>
</dbReference>
<feature type="region of interest" description="Disordered" evidence="6">
    <location>
        <begin position="189"/>
        <end position="221"/>
    </location>
</feature>
<dbReference type="PANTHER" id="PTHR31072">
    <property type="entry name" value="TRANSCRIPTION FACTOR TCP4-RELATED"/>
    <property type="match status" value="1"/>
</dbReference>
<evidence type="ECO:0000313" key="7">
    <source>
        <dbReference type="EMBL" id="WOG81718.1"/>
    </source>
</evidence>
<dbReference type="PROSITE" id="PS51369">
    <property type="entry name" value="TCP"/>
    <property type="match status" value="1"/>
</dbReference>
<keyword evidence="5" id="KW-0539">Nucleus</keyword>